<feature type="transmembrane region" description="Helical" evidence="8">
    <location>
        <begin position="162"/>
        <end position="184"/>
    </location>
</feature>
<evidence type="ECO:0000256" key="6">
    <source>
        <dbReference type="ARBA" id="ARBA00022989"/>
    </source>
</evidence>
<dbReference type="InterPro" id="IPR037294">
    <property type="entry name" value="ABC_BtuC-like"/>
</dbReference>
<protein>
    <submittedName>
        <fullName evidence="9">Iron ABC transporter permease</fullName>
    </submittedName>
</protein>
<keyword evidence="6 8" id="KW-1133">Transmembrane helix</keyword>
<evidence type="ECO:0000313" key="10">
    <source>
        <dbReference type="Proteomes" id="UP000214746"/>
    </source>
</evidence>
<dbReference type="EMBL" id="NHRJ02000001">
    <property type="protein sequence ID" value="PZE22286.1"/>
    <property type="molecule type" value="Genomic_DNA"/>
</dbReference>
<evidence type="ECO:0000256" key="4">
    <source>
        <dbReference type="ARBA" id="ARBA00022475"/>
    </source>
</evidence>
<accession>A0A2W1NX40</accession>
<dbReference type="SUPFAM" id="SSF81345">
    <property type="entry name" value="ABC transporter involved in vitamin B12 uptake, BtuC"/>
    <property type="match status" value="1"/>
</dbReference>
<dbReference type="AlphaFoldDB" id="A0A2W1NX40"/>
<reference evidence="9" key="1">
    <citation type="submission" date="2018-06" db="EMBL/GenBank/DDBJ databases">
        <title>Paenibacillus xerothermodurans sp. nov. an extremely dry heat resistant spore forming bacterium isolated from the soil of Cape Canaveral, Florida.</title>
        <authorList>
            <person name="Seuylemezian A."/>
            <person name="Kaur N."/>
            <person name="Patil P."/>
            <person name="Patil P."/>
            <person name="Mayilraj S."/>
            <person name="Vaishampayan P."/>
        </authorList>
    </citation>
    <scope>NUCLEOTIDE SEQUENCE [LARGE SCALE GENOMIC DNA]</scope>
    <source>
        <strain evidence="9">ATCC 27380</strain>
    </source>
</reference>
<dbReference type="Pfam" id="PF01032">
    <property type="entry name" value="FecCD"/>
    <property type="match status" value="1"/>
</dbReference>
<keyword evidence="10" id="KW-1185">Reference proteome</keyword>
<sequence length="344" mass="36120">MNLPPYSAAAARTKKRALVVYLVLGTLIMLFFLISINTGQVRLSPAALWQTLWGNGTAREELILFEFRLPRIVVALLIGTGFAVSGCILQGLTRNALAEPGILGINAGAGLAVILFISYFPDNQSASVYALPFIAFLGAGLTAALIYILSVKRDGELSPSRLLVTGVAVAAAIASLILVLTIRLDPAQYQFVSIWLAGSIRGSSWQFVIALLPWLALLIPLVLLKSQVLNILALGDLTASGLGANVPRQRMALLAIAVALAGSCVAVGGGIAFVGLIAPHLARRLVGPQHQYALPVSALLGALLLIVADAVSRMIFTSGEIPTGIVVALIGAPYFLMLLAKGKR</sequence>
<dbReference type="Gene3D" id="1.10.3470.10">
    <property type="entry name" value="ABC transporter involved in vitamin B12 uptake, BtuC"/>
    <property type="match status" value="1"/>
</dbReference>
<evidence type="ECO:0000256" key="2">
    <source>
        <dbReference type="ARBA" id="ARBA00007935"/>
    </source>
</evidence>
<evidence type="ECO:0000313" key="9">
    <source>
        <dbReference type="EMBL" id="PZE22286.1"/>
    </source>
</evidence>
<dbReference type="GO" id="GO:0022857">
    <property type="term" value="F:transmembrane transporter activity"/>
    <property type="evidence" value="ECO:0007669"/>
    <property type="project" value="InterPro"/>
</dbReference>
<proteinExistence type="inferred from homology"/>
<dbReference type="GO" id="GO:0033214">
    <property type="term" value="P:siderophore-iron import into cell"/>
    <property type="evidence" value="ECO:0007669"/>
    <property type="project" value="TreeGrafter"/>
</dbReference>
<feature type="transmembrane region" description="Helical" evidence="8">
    <location>
        <begin position="292"/>
        <end position="315"/>
    </location>
</feature>
<keyword evidence="5 8" id="KW-0812">Transmembrane</keyword>
<feature type="transmembrane region" description="Helical" evidence="8">
    <location>
        <begin position="101"/>
        <end position="120"/>
    </location>
</feature>
<evidence type="ECO:0000256" key="1">
    <source>
        <dbReference type="ARBA" id="ARBA00004651"/>
    </source>
</evidence>
<dbReference type="Proteomes" id="UP000214746">
    <property type="component" value="Unassembled WGS sequence"/>
</dbReference>
<evidence type="ECO:0000256" key="7">
    <source>
        <dbReference type="ARBA" id="ARBA00023136"/>
    </source>
</evidence>
<dbReference type="OrthoDB" id="9811721at2"/>
<feature type="transmembrane region" description="Helical" evidence="8">
    <location>
        <begin position="126"/>
        <end position="150"/>
    </location>
</feature>
<keyword evidence="3" id="KW-0813">Transport</keyword>
<comment type="caution">
    <text evidence="9">The sequence shown here is derived from an EMBL/GenBank/DDBJ whole genome shotgun (WGS) entry which is preliminary data.</text>
</comment>
<feature type="transmembrane region" description="Helical" evidence="8">
    <location>
        <begin position="204"/>
        <end position="223"/>
    </location>
</feature>
<dbReference type="PANTHER" id="PTHR30472">
    <property type="entry name" value="FERRIC ENTEROBACTIN TRANSPORT SYSTEM PERMEASE PROTEIN"/>
    <property type="match status" value="1"/>
</dbReference>
<dbReference type="InterPro" id="IPR000522">
    <property type="entry name" value="ABC_transptr_permease_BtuC"/>
</dbReference>
<gene>
    <name evidence="9" type="ORF">CBW46_000370</name>
</gene>
<dbReference type="CDD" id="cd06550">
    <property type="entry name" value="TM_ABC_iron-siderophores_like"/>
    <property type="match status" value="1"/>
</dbReference>
<evidence type="ECO:0000256" key="3">
    <source>
        <dbReference type="ARBA" id="ARBA00022448"/>
    </source>
</evidence>
<feature type="transmembrane region" description="Helical" evidence="8">
    <location>
        <begin position="252"/>
        <end position="280"/>
    </location>
</feature>
<feature type="transmembrane region" description="Helical" evidence="8">
    <location>
        <begin position="321"/>
        <end position="340"/>
    </location>
</feature>
<dbReference type="FunFam" id="1.10.3470.10:FF:000001">
    <property type="entry name" value="Vitamin B12 ABC transporter permease BtuC"/>
    <property type="match status" value="1"/>
</dbReference>
<feature type="transmembrane region" description="Helical" evidence="8">
    <location>
        <begin position="18"/>
        <end position="36"/>
    </location>
</feature>
<name>A0A2W1NX40_PAEXE</name>
<evidence type="ECO:0000256" key="5">
    <source>
        <dbReference type="ARBA" id="ARBA00022692"/>
    </source>
</evidence>
<dbReference type="GO" id="GO:0005886">
    <property type="term" value="C:plasma membrane"/>
    <property type="evidence" value="ECO:0007669"/>
    <property type="project" value="UniProtKB-SubCell"/>
</dbReference>
<keyword evidence="4" id="KW-1003">Cell membrane</keyword>
<organism evidence="9 10">
    <name type="scientific">Paenibacillus xerothermodurans</name>
    <dbReference type="NCBI Taxonomy" id="1977292"/>
    <lineage>
        <taxon>Bacteria</taxon>
        <taxon>Bacillati</taxon>
        <taxon>Bacillota</taxon>
        <taxon>Bacilli</taxon>
        <taxon>Bacillales</taxon>
        <taxon>Paenibacillaceae</taxon>
        <taxon>Paenibacillus</taxon>
    </lineage>
</organism>
<comment type="similarity">
    <text evidence="2">Belongs to the binding-protein-dependent transport system permease family. FecCD subfamily.</text>
</comment>
<keyword evidence="7 8" id="KW-0472">Membrane</keyword>
<dbReference type="RefSeq" id="WP_089198058.1">
    <property type="nucleotide sequence ID" value="NZ_NHRJ02000001.1"/>
</dbReference>
<dbReference type="PANTHER" id="PTHR30472:SF64">
    <property type="entry name" value="IRON(3+)-HYDROXAMATE IMPORT SYSTEM PERMEASE PROTEIN FHUG"/>
    <property type="match status" value="1"/>
</dbReference>
<feature type="transmembrane region" description="Helical" evidence="8">
    <location>
        <begin position="69"/>
        <end position="89"/>
    </location>
</feature>
<comment type="subcellular location">
    <subcellularLocation>
        <location evidence="1">Cell membrane</location>
        <topology evidence="1">Multi-pass membrane protein</topology>
    </subcellularLocation>
</comment>
<evidence type="ECO:0000256" key="8">
    <source>
        <dbReference type="SAM" id="Phobius"/>
    </source>
</evidence>